<dbReference type="InterPro" id="IPR001965">
    <property type="entry name" value="Znf_PHD"/>
</dbReference>
<evidence type="ECO:0000259" key="5">
    <source>
        <dbReference type="PROSITE" id="PS50016"/>
    </source>
</evidence>
<dbReference type="SUPFAM" id="SSF57903">
    <property type="entry name" value="FYVE/PHD zinc finger"/>
    <property type="match status" value="1"/>
</dbReference>
<dbReference type="EMBL" id="LUGH01000171">
    <property type="protein sequence ID" value="OBZ88160.1"/>
    <property type="molecule type" value="Genomic_DNA"/>
</dbReference>
<comment type="caution">
    <text evidence="6">The sequence shown here is derived from an EMBL/GenBank/DDBJ whole genome shotgun (WGS) entry which is preliminary data.</text>
</comment>
<evidence type="ECO:0000256" key="1">
    <source>
        <dbReference type="ARBA" id="ARBA00022723"/>
    </source>
</evidence>
<evidence type="ECO:0000256" key="2">
    <source>
        <dbReference type="ARBA" id="ARBA00022771"/>
    </source>
</evidence>
<dbReference type="Gene3D" id="3.30.40.10">
    <property type="entry name" value="Zinc/RING finger domain, C3HC4 (zinc finger)"/>
    <property type="match status" value="1"/>
</dbReference>
<dbReference type="AlphaFoldDB" id="A0A1C7NGR0"/>
<dbReference type="Proteomes" id="UP000093000">
    <property type="component" value="Unassembled WGS sequence"/>
</dbReference>
<dbReference type="InParanoid" id="A0A1C7NGR0"/>
<name>A0A1C7NGR0_9FUNG</name>
<dbReference type="InterPro" id="IPR011011">
    <property type="entry name" value="Znf_FYVE_PHD"/>
</dbReference>
<feature type="domain" description="PHD-type" evidence="5">
    <location>
        <begin position="58"/>
        <end position="113"/>
    </location>
</feature>
<organism evidence="6 7">
    <name type="scientific">Choanephora cucurbitarum</name>
    <dbReference type="NCBI Taxonomy" id="101091"/>
    <lineage>
        <taxon>Eukaryota</taxon>
        <taxon>Fungi</taxon>
        <taxon>Fungi incertae sedis</taxon>
        <taxon>Mucoromycota</taxon>
        <taxon>Mucoromycotina</taxon>
        <taxon>Mucoromycetes</taxon>
        <taxon>Mucorales</taxon>
        <taxon>Mucorineae</taxon>
        <taxon>Choanephoraceae</taxon>
        <taxon>Choanephoroideae</taxon>
        <taxon>Choanephora</taxon>
    </lineage>
</organism>
<evidence type="ECO:0000256" key="3">
    <source>
        <dbReference type="ARBA" id="ARBA00022833"/>
    </source>
</evidence>
<dbReference type="InterPro" id="IPR019787">
    <property type="entry name" value="Znf_PHD-finger"/>
</dbReference>
<dbReference type="PROSITE" id="PS50016">
    <property type="entry name" value="ZF_PHD_2"/>
    <property type="match status" value="1"/>
</dbReference>
<dbReference type="OrthoDB" id="5863171at2759"/>
<evidence type="ECO:0000313" key="7">
    <source>
        <dbReference type="Proteomes" id="UP000093000"/>
    </source>
</evidence>
<dbReference type="GO" id="GO:0008270">
    <property type="term" value="F:zinc ion binding"/>
    <property type="evidence" value="ECO:0007669"/>
    <property type="project" value="UniProtKB-KW"/>
</dbReference>
<sequence length="136" mass="15852">MADIRGLTTTNQTTQPTDFSKAYRPVYVFYVNLALLQAEQSQGITLEDYTLEEEEEESIPCMHCGIKEIADDINDIFFCESCHQGVHQLCEDPPIQSFELKIDPWYCRTCCRNKNLPIPILEDTFLSHKRKREEEE</sequence>
<evidence type="ECO:0000256" key="4">
    <source>
        <dbReference type="PROSITE-ProRule" id="PRU00146"/>
    </source>
</evidence>
<protein>
    <recommendedName>
        <fullName evidence="5">PHD-type domain-containing protein</fullName>
    </recommendedName>
</protein>
<dbReference type="STRING" id="101091.A0A1C7NGR0"/>
<accession>A0A1C7NGR0</accession>
<reference evidence="6 7" key="1">
    <citation type="submission" date="2016-03" db="EMBL/GenBank/DDBJ databases">
        <title>Choanephora cucurbitarum.</title>
        <authorList>
            <person name="Min B."/>
            <person name="Park H."/>
            <person name="Park J.-H."/>
            <person name="Shin H.-D."/>
            <person name="Choi I.-G."/>
        </authorList>
    </citation>
    <scope>NUCLEOTIDE SEQUENCE [LARGE SCALE GENOMIC DNA]</scope>
    <source>
        <strain evidence="6 7">KUS-F28377</strain>
    </source>
</reference>
<keyword evidence="7" id="KW-1185">Reference proteome</keyword>
<dbReference type="InterPro" id="IPR013083">
    <property type="entry name" value="Znf_RING/FYVE/PHD"/>
</dbReference>
<keyword evidence="2 4" id="KW-0863">Zinc-finger</keyword>
<dbReference type="PROSITE" id="PS01359">
    <property type="entry name" value="ZF_PHD_1"/>
    <property type="match status" value="1"/>
</dbReference>
<gene>
    <name evidence="6" type="ORF">A0J61_03793</name>
</gene>
<proteinExistence type="predicted"/>
<keyword evidence="3" id="KW-0862">Zinc</keyword>
<dbReference type="InterPro" id="IPR019786">
    <property type="entry name" value="Zinc_finger_PHD-type_CS"/>
</dbReference>
<keyword evidence="1" id="KW-0479">Metal-binding</keyword>
<evidence type="ECO:0000313" key="6">
    <source>
        <dbReference type="EMBL" id="OBZ88160.1"/>
    </source>
</evidence>
<dbReference type="SMART" id="SM00249">
    <property type="entry name" value="PHD"/>
    <property type="match status" value="1"/>
</dbReference>
<dbReference type="Pfam" id="PF00628">
    <property type="entry name" value="PHD"/>
    <property type="match status" value="1"/>
</dbReference>